<dbReference type="SUPFAM" id="SSF52047">
    <property type="entry name" value="RNI-like"/>
    <property type="match status" value="1"/>
</dbReference>
<name>A0A137NQT6_CONC2</name>
<reference evidence="2 3" key="1">
    <citation type="journal article" date="2015" name="Genome Biol. Evol.">
        <title>Phylogenomic analyses indicate that early fungi evolved digesting cell walls of algal ancestors of land plants.</title>
        <authorList>
            <person name="Chang Y."/>
            <person name="Wang S."/>
            <person name="Sekimoto S."/>
            <person name="Aerts A.L."/>
            <person name="Choi C."/>
            <person name="Clum A."/>
            <person name="LaButti K.M."/>
            <person name="Lindquist E.A."/>
            <person name="Yee Ngan C."/>
            <person name="Ohm R.A."/>
            <person name="Salamov A.A."/>
            <person name="Grigoriev I.V."/>
            <person name="Spatafora J.W."/>
            <person name="Berbee M.L."/>
        </authorList>
    </citation>
    <scope>NUCLEOTIDE SEQUENCE [LARGE SCALE GENOMIC DNA]</scope>
    <source>
        <strain evidence="2 3">NRRL 28638</strain>
    </source>
</reference>
<evidence type="ECO:0000313" key="3">
    <source>
        <dbReference type="Proteomes" id="UP000070444"/>
    </source>
</evidence>
<sequence>MTRVLRSATKKCQSKVDLPSKLSISKNSKIIKKRAKKIVEIKNEVSRQSDIWNINPILSNILAYTDRKDLLEFNTVCKKWNQLSNPIIHKTIKLNRSWDIIKKSHDKRLNKYGKIDADVVECISNNAKHAPFIKEFYYDYKLEPQRAIEIFETFRFISKLTIKSWEMSQDQFLGMISPLTQLQELNLEHLEIKKIVYKRLYKEVVQLPSSLKKLTLSVKLIDNPDLFIQTINSHTNLVEFSSKSSHGFDSLEPFYKPYPSLVKFEYENQQVKSSQSLIKVFENNPQLISLKMPLGYMNNNLANLLSSYLTNLEELNLSEGNSYSYDQTDINLKFSQPTKIKKLNLSWRRLTESSVDSILLNCPHLEELLQKLEN</sequence>
<gene>
    <name evidence="2" type="ORF">CONCODRAFT_13395</name>
</gene>
<dbReference type="Gene3D" id="3.80.10.10">
    <property type="entry name" value="Ribonuclease Inhibitor"/>
    <property type="match status" value="2"/>
</dbReference>
<dbReference type="InterPro" id="IPR001810">
    <property type="entry name" value="F-box_dom"/>
</dbReference>
<keyword evidence="3" id="KW-1185">Reference proteome</keyword>
<evidence type="ECO:0000259" key="1">
    <source>
        <dbReference type="Pfam" id="PF00646"/>
    </source>
</evidence>
<evidence type="ECO:0000313" key="2">
    <source>
        <dbReference type="EMBL" id="KXN65127.1"/>
    </source>
</evidence>
<protein>
    <recommendedName>
        <fullName evidence="1">F-box domain-containing protein</fullName>
    </recommendedName>
</protein>
<accession>A0A137NQT6</accession>
<dbReference type="CDD" id="cd09917">
    <property type="entry name" value="F-box_SF"/>
    <property type="match status" value="1"/>
</dbReference>
<dbReference type="InterPro" id="IPR032675">
    <property type="entry name" value="LRR_dom_sf"/>
</dbReference>
<dbReference type="SUPFAM" id="SSF81383">
    <property type="entry name" value="F-box domain"/>
    <property type="match status" value="1"/>
</dbReference>
<dbReference type="EMBL" id="KQ964974">
    <property type="protein sequence ID" value="KXN65127.1"/>
    <property type="molecule type" value="Genomic_DNA"/>
</dbReference>
<organism evidence="2 3">
    <name type="scientific">Conidiobolus coronatus (strain ATCC 28846 / CBS 209.66 / NRRL 28638)</name>
    <name type="common">Delacroixia coronata</name>
    <dbReference type="NCBI Taxonomy" id="796925"/>
    <lineage>
        <taxon>Eukaryota</taxon>
        <taxon>Fungi</taxon>
        <taxon>Fungi incertae sedis</taxon>
        <taxon>Zoopagomycota</taxon>
        <taxon>Entomophthoromycotina</taxon>
        <taxon>Entomophthoromycetes</taxon>
        <taxon>Entomophthorales</taxon>
        <taxon>Ancylistaceae</taxon>
        <taxon>Conidiobolus</taxon>
    </lineage>
</organism>
<dbReference type="InterPro" id="IPR036047">
    <property type="entry name" value="F-box-like_dom_sf"/>
</dbReference>
<dbReference type="Proteomes" id="UP000070444">
    <property type="component" value="Unassembled WGS sequence"/>
</dbReference>
<dbReference type="Pfam" id="PF00646">
    <property type="entry name" value="F-box"/>
    <property type="match status" value="1"/>
</dbReference>
<feature type="domain" description="F-box" evidence="1">
    <location>
        <begin position="57"/>
        <end position="84"/>
    </location>
</feature>
<dbReference type="AlphaFoldDB" id="A0A137NQT6"/>
<proteinExistence type="predicted"/>